<proteinExistence type="predicted"/>
<comment type="caution">
    <text evidence="3">The sequence shown here is derived from an EMBL/GenBank/DDBJ whole genome shotgun (WGS) entry which is preliminary data.</text>
</comment>
<dbReference type="InterPro" id="IPR032693">
    <property type="entry name" value="YtkA-like_dom"/>
</dbReference>
<name>A0ABU5C1M0_9BACI</name>
<dbReference type="RefSeq" id="WP_390357865.1">
    <property type="nucleotide sequence ID" value="NZ_JBHUIZ010000017.1"/>
</dbReference>
<protein>
    <submittedName>
        <fullName evidence="3">FixH family protein</fullName>
    </submittedName>
</protein>
<organism evidence="3 4">
    <name type="scientific">Tigheibacillus halophilus</name>
    <dbReference type="NCBI Taxonomy" id="361280"/>
    <lineage>
        <taxon>Bacteria</taxon>
        <taxon>Bacillati</taxon>
        <taxon>Bacillota</taxon>
        <taxon>Bacilli</taxon>
        <taxon>Bacillales</taxon>
        <taxon>Bacillaceae</taxon>
        <taxon>Tigheibacillus</taxon>
    </lineage>
</organism>
<dbReference type="Gene3D" id="2.60.40.10">
    <property type="entry name" value="Immunoglobulins"/>
    <property type="match status" value="1"/>
</dbReference>
<evidence type="ECO:0000313" key="3">
    <source>
        <dbReference type="EMBL" id="MDY0393198.1"/>
    </source>
</evidence>
<dbReference type="Pfam" id="PF13115">
    <property type="entry name" value="YtkA"/>
    <property type="match status" value="1"/>
</dbReference>
<keyword evidence="4" id="KW-1185">Reference proteome</keyword>
<dbReference type="Proteomes" id="UP001281447">
    <property type="component" value="Unassembled WGS sequence"/>
</dbReference>
<feature type="signal peptide" evidence="1">
    <location>
        <begin position="1"/>
        <end position="18"/>
    </location>
</feature>
<feature type="chain" id="PRO_5045136330" evidence="1">
    <location>
        <begin position="19"/>
        <end position="134"/>
    </location>
</feature>
<feature type="domain" description="YtkA-like" evidence="2">
    <location>
        <begin position="37"/>
        <end position="115"/>
    </location>
</feature>
<dbReference type="PROSITE" id="PS51257">
    <property type="entry name" value="PROKAR_LIPOPROTEIN"/>
    <property type="match status" value="1"/>
</dbReference>
<dbReference type="InterPro" id="IPR013783">
    <property type="entry name" value="Ig-like_fold"/>
</dbReference>
<reference evidence="3 4" key="1">
    <citation type="submission" date="2023-10" db="EMBL/GenBank/DDBJ databases">
        <title>Virgibacillus halophilus 5B73C genome.</title>
        <authorList>
            <person name="Miliotis G."/>
            <person name="Sengupta P."/>
            <person name="Hameed A."/>
            <person name="Chuvochina M."/>
            <person name="Mcdonagh F."/>
            <person name="Simpson A.C."/>
            <person name="Singh N.K."/>
            <person name="Rekha P.D."/>
            <person name="Raman K."/>
            <person name="Hugenholtz P."/>
            <person name="Venkateswaran K."/>
        </authorList>
    </citation>
    <scope>NUCLEOTIDE SEQUENCE [LARGE SCALE GENOMIC DNA]</scope>
    <source>
        <strain evidence="3 4">5B73C</strain>
    </source>
</reference>
<keyword evidence="1" id="KW-0732">Signal</keyword>
<gene>
    <name evidence="3" type="ORF">RWE15_00565</name>
</gene>
<evidence type="ECO:0000259" key="2">
    <source>
        <dbReference type="Pfam" id="PF13115"/>
    </source>
</evidence>
<dbReference type="EMBL" id="JAWDIP010000003">
    <property type="protein sequence ID" value="MDY0393198.1"/>
    <property type="molecule type" value="Genomic_DNA"/>
</dbReference>
<accession>A0ABU5C1M0</accession>
<evidence type="ECO:0000313" key="4">
    <source>
        <dbReference type="Proteomes" id="UP001281447"/>
    </source>
</evidence>
<sequence length="134" mass="15191">MKRLWLVTIIFCLTAILAACSGQDGEKDMQSEQTPMLKVEFKLPDTAKIKEQIELKAIVTYGDEKVKDADDVTFEYWKKDEKDNSTKVASKNNKDGTYTANVSFDETGTYELYAHTTARDLHTMPKKSIDVADK</sequence>
<evidence type="ECO:0000256" key="1">
    <source>
        <dbReference type="SAM" id="SignalP"/>
    </source>
</evidence>